<evidence type="ECO:0000313" key="3">
    <source>
        <dbReference type="Proteomes" id="UP000324222"/>
    </source>
</evidence>
<gene>
    <name evidence="2" type="ORF">E2C01_062765</name>
</gene>
<dbReference type="Proteomes" id="UP000324222">
    <property type="component" value="Unassembled WGS sequence"/>
</dbReference>
<protein>
    <submittedName>
        <fullName evidence="2">Uncharacterized protein</fullName>
    </submittedName>
</protein>
<accession>A0A5B7HBZ8</accession>
<feature type="region of interest" description="Disordered" evidence="1">
    <location>
        <begin position="1"/>
        <end position="54"/>
    </location>
</feature>
<feature type="compositionally biased region" description="Basic residues" evidence="1">
    <location>
        <begin position="127"/>
        <end position="136"/>
    </location>
</feature>
<proteinExistence type="predicted"/>
<feature type="compositionally biased region" description="Basic and acidic residues" evidence="1">
    <location>
        <begin position="1"/>
        <end position="33"/>
    </location>
</feature>
<evidence type="ECO:0000256" key="1">
    <source>
        <dbReference type="SAM" id="MobiDB-lite"/>
    </source>
</evidence>
<name>A0A5B7HBZ8_PORTR</name>
<comment type="caution">
    <text evidence="2">The sequence shown here is derived from an EMBL/GenBank/DDBJ whole genome shotgun (WGS) entry which is preliminary data.</text>
</comment>
<keyword evidence="3" id="KW-1185">Reference proteome</keyword>
<sequence>MRDRGHHDPRLPDDPRHHDPRHHDPRYPEDPRLYDPQYQDPRYQDPRTHGTRIRGTVTRASRIPATLTPGCRTSASKTSRIRTILAFRTREFRSSGSRSRGCRRLRRVYCSRNSWGHGGLTSGGRGFPRRGRRRKGLSPGPRLPSKARRSQPLTARTRRWRLSCEPCWKRRRRGALAEVALRGAWGVCGGPGTTCWRRRASSPSHTMTCTPVT</sequence>
<dbReference type="EMBL" id="VSRR010028031">
    <property type="protein sequence ID" value="MPC68562.1"/>
    <property type="molecule type" value="Genomic_DNA"/>
</dbReference>
<evidence type="ECO:0000313" key="2">
    <source>
        <dbReference type="EMBL" id="MPC68562.1"/>
    </source>
</evidence>
<dbReference type="AlphaFoldDB" id="A0A5B7HBZ8"/>
<reference evidence="2 3" key="1">
    <citation type="submission" date="2019-05" db="EMBL/GenBank/DDBJ databases">
        <title>Another draft genome of Portunus trituberculatus and its Hox gene families provides insights of decapod evolution.</title>
        <authorList>
            <person name="Jeong J.-H."/>
            <person name="Song I."/>
            <person name="Kim S."/>
            <person name="Choi T."/>
            <person name="Kim D."/>
            <person name="Ryu S."/>
            <person name="Kim W."/>
        </authorList>
    </citation>
    <scope>NUCLEOTIDE SEQUENCE [LARGE SCALE GENOMIC DNA]</scope>
    <source>
        <tissue evidence="2">Muscle</tissue>
    </source>
</reference>
<organism evidence="2 3">
    <name type="scientific">Portunus trituberculatus</name>
    <name type="common">Swimming crab</name>
    <name type="synonym">Neptunus trituberculatus</name>
    <dbReference type="NCBI Taxonomy" id="210409"/>
    <lineage>
        <taxon>Eukaryota</taxon>
        <taxon>Metazoa</taxon>
        <taxon>Ecdysozoa</taxon>
        <taxon>Arthropoda</taxon>
        <taxon>Crustacea</taxon>
        <taxon>Multicrustacea</taxon>
        <taxon>Malacostraca</taxon>
        <taxon>Eumalacostraca</taxon>
        <taxon>Eucarida</taxon>
        <taxon>Decapoda</taxon>
        <taxon>Pleocyemata</taxon>
        <taxon>Brachyura</taxon>
        <taxon>Eubrachyura</taxon>
        <taxon>Portunoidea</taxon>
        <taxon>Portunidae</taxon>
        <taxon>Portuninae</taxon>
        <taxon>Portunus</taxon>
    </lineage>
</organism>
<feature type="region of interest" description="Disordered" evidence="1">
    <location>
        <begin position="120"/>
        <end position="155"/>
    </location>
</feature>